<dbReference type="eggNOG" id="COG5492">
    <property type="taxonomic scope" value="Bacteria"/>
</dbReference>
<evidence type="ECO:0000313" key="3">
    <source>
        <dbReference type="Proteomes" id="UP000029227"/>
    </source>
</evidence>
<dbReference type="GO" id="GO:0005975">
    <property type="term" value="P:carbohydrate metabolic process"/>
    <property type="evidence" value="ECO:0007669"/>
    <property type="project" value="InterPro"/>
</dbReference>
<dbReference type="InterPro" id="IPR003159">
    <property type="entry name" value="Lyase_8_central_dom"/>
</dbReference>
<dbReference type="SUPFAM" id="SSF74650">
    <property type="entry name" value="Galactose mutarotase-like"/>
    <property type="match status" value="1"/>
</dbReference>
<dbReference type="InterPro" id="IPR038970">
    <property type="entry name" value="Lyase_8"/>
</dbReference>
<dbReference type="EMBL" id="BBMN01000010">
    <property type="protein sequence ID" value="GAL06164.1"/>
    <property type="molecule type" value="Genomic_DNA"/>
</dbReference>
<name>A0A090QWC0_9GAMM</name>
<dbReference type="Pfam" id="PF02278">
    <property type="entry name" value="Lyase_8"/>
    <property type="match status" value="1"/>
</dbReference>
<dbReference type="GO" id="GO:0030246">
    <property type="term" value="F:carbohydrate binding"/>
    <property type="evidence" value="ECO:0007669"/>
    <property type="project" value="InterPro"/>
</dbReference>
<gene>
    <name evidence="2" type="ORF">JCM19237_1809</name>
</gene>
<evidence type="ECO:0000259" key="1">
    <source>
        <dbReference type="Pfam" id="PF02278"/>
    </source>
</evidence>
<dbReference type="GO" id="GO:0005576">
    <property type="term" value="C:extracellular region"/>
    <property type="evidence" value="ECO:0007669"/>
    <property type="project" value="InterPro"/>
</dbReference>
<dbReference type="STRING" id="754436.JCM19237_1809"/>
<dbReference type="PANTHER" id="PTHR38481:SF1">
    <property type="entry name" value="HYALURONATE LYASE"/>
    <property type="match status" value="1"/>
</dbReference>
<organism evidence="2 3">
    <name type="scientific">Photobacterium aphoticum</name>
    <dbReference type="NCBI Taxonomy" id="754436"/>
    <lineage>
        <taxon>Bacteria</taxon>
        <taxon>Pseudomonadati</taxon>
        <taxon>Pseudomonadota</taxon>
        <taxon>Gammaproteobacteria</taxon>
        <taxon>Vibrionales</taxon>
        <taxon>Vibrionaceae</taxon>
        <taxon>Photobacterium</taxon>
    </lineage>
</organism>
<dbReference type="Gene3D" id="2.70.98.10">
    <property type="match status" value="1"/>
</dbReference>
<comment type="caution">
    <text evidence="2">The sequence shown here is derived from an EMBL/GenBank/DDBJ whole genome shotgun (WGS) entry which is preliminary data.</text>
</comment>
<feature type="domain" description="Polysaccharide lyase family 8 central" evidence="1">
    <location>
        <begin position="87"/>
        <end position="365"/>
    </location>
</feature>
<accession>A0A090QWC0</accession>
<keyword evidence="2" id="KW-0456">Lyase</keyword>
<dbReference type="InterPro" id="IPR014718">
    <property type="entry name" value="GH-type_carb-bd"/>
</dbReference>
<dbReference type="GO" id="GO:0016829">
    <property type="term" value="F:lyase activity"/>
    <property type="evidence" value="ECO:0007669"/>
    <property type="project" value="UniProtKB-KW"/>
</dbReference>
<dbReference type="PANTHER" id="PTHR38481">
    <property type="entry name" value="HYALURONATE LYASE"/>
    <property type="match status" value="1"/>
</dbReference>
<dbReference type="InterPro" id="IPR011013">
    <property type="entry name" value="Gal_mutarotase_sf_dom"/>
</dbReference>
<dbReference type="AlphaFoldDB" id="A0A090QWC0"/>
<reference evidence="2 3" key="1">
    <citation type="journal article" date="2014" name="Genome Announc.">
        <title>Draft Genome Sequences of Two Vibrionaceae Species, Vibrio ponticus C121 and Photobacterium aphoticum C119, Isolated as Coral Reef Microbiota.</title>
        <authorList>
            <person name="Al-saari N."/>
            <person name="Meirelles P.M."/>
            <person name="Mino S."/>
            <person name="Suda W."/>
            <person name="Oshima K."/>
            <person name="Hattori M."/>
            <person name="Ohkuma M."/>
            <person name="Thompson F.L."/>
            <person name="Gomez-Gil B."/>
            <person name="Sawabe T."/>
            <person name="Sawabe T."/>
        </authorList>
    </citation>
    <scope>NUCLEOTIDE SEQUENCE [LARGE SCALE GENOMIC DNA]</scope>
    <source>
        <strain evidence="2 3">JCM 19237</strain>
    </source>
</reference>
<evidence type="ECO:0000313" key="2">
    <source>
        <dbReference type="EMBL" id="GAL06164.1"/>
    </source>
</evidence>
<dbReference type="Proteomes" id="UP000029227">
    <property type="component" value="Unassembled WGS sequence"/>
</dbReference>
<protein>
    <submittedName>
        <fullName evidence="2">Hyaluronate lyase</fullName>
    </submittedName>
</protein>
<proteinExistence type="predicted"/>
<sequence>MECVTGRGIARGWQQNEGEGRAALATLLRFYPSRQGVVKQAIAEAIAHHLMFQGERFFASQSELQVLRHAAWLQEHSHQKEEDQPRNQLFYCQDRMVHRGNGFAFTVSLHSDRIGNYESLTTTEENLKGWYTGDGMTYLYDKDDHQYHNWYPLVDKRFLPGTTTDGRTLPDYGGCRQYDDVKHDMRFVGGVSNGEIGLFGMDFYNHDNTLQAKKSYICFGDQILLLGSGIQSQSGEAFTTISNTQLHDLARTVVTVDGQAHSLNDTAIPVRQSFHWSQARDQVHGTTLSQCGVYLPFEQNLSLQMERRTGDWKDQFPENARYLASTKVEGNLLRATITQHLVNFTGSSSPEVDKDQRYAYLLMPNCTAVQLTRFAARPDWAWLSVSRALHAVYHHPAAPFLPLTGKPPVSVSMPIYRVR</sequence>